<evidence type="ECO:0000313" key="5">
    <source>
        <dbReference type="EMBL" id="KAG4412188.1"/>
    </source>
</evidence>
<evidence type="ECO:0008006" key="7">
    <source>
        <dbReference type="Google" id="ProtNLM"/>
    </source>
</evidence>
<name>A0A8H7T4N0_9HELO</name>
<organism evidence="5 6">
    <name type="scientific">Cadophora malorum</name>
    <dbReference type="NCBI Taxonomy" id="108018"/>
    <lineage>
        <taxon>Eukaryota</taxon>
        <taxon>Fungi</taxon>
        <taxon>Dikarya</taxon>
        <taxon>Ascomycota</taxon>
        <taxon>Pezizomycotina</taxon>
        <taxon>Leotiomycetes</taxon>
        <taxon>Helotiales</taxon>
        <taxon>Ploettnerulaceae</taxon>
        <taxon>Cadophora</taxon>
    </lineage>
</organism>
<accession>A0A8H7T4N0</accession>
<dbReference type="SUPFAM" id="SSF56801">
    <property type="entry name" value="Acetyl-CoA synthetase-like"/>
    <property type="match status" value="1"/>
</dbReference>
<dbReference type="Pfam" id="PF23562">
    <property type="entry name" value="AMP-binding_C_3"/>
    <property type="match status" value="1"/>
</dbReference>
<feature type="domain" description="Thioester reductase (TE)" evidence="4">
    <location>
        <begin position="690"/>
        <end position="934"/>
    </location>
</feature>
<proteinExistence type="predicted"/>
<evidence type="ECO:0000259" key="4">
    <source>
        <dbReference type="Pfam" id="PF07993"/>
    </source>
</evidence>
<evidence type="ECO:0000256" key="1">
    <source>
        <dbReference type="ARBA" id="ARBA00022450"/>
    </source>
</evidence>
<dbReference type="InterPro" id="IPR036736">
    <property type="entry name" value="ACP-like_sf"/>
</dbReference>
<comment type="caution">
    <text evidence="5">The sequence shown here is derived from an EMBL/GenBank/DDBJ whole genome shotgun (WGS) entry which is preliminary data.</text>
</comment>
<dbReference type="PANTHER" id="PTHR43439:SF2">
    <property type="entry name" value="ENZYME, PUTATIVE (JCVI)-RELATED"/>
    <property type="match status" value="1"/>
</dbReference>
<dbReference type="Gene3D" id="1.10.1200.10">
    <property type="entry name" value="ACP-like"/>
    <property type="match status" value="1"/>
</dbReference>
<evidence type="ECO:0000313" key="6">
    <source>
        <dbReference type="Proteomes" id="UP000664132"/>
    </source>
</evidence>
<dbReference type="AlphaFoldDB" id="A0A8H7T4N0"/>
<dbReference type="InterPro" id="IPR013120">
    <property type="entry name" value="FAR_NAD-bd"/>
</dbReference>
<dbReference type="InterPro" id="IPR042099">
    <property type="entry name" value="ANL_N_sf"/>
</dbReference>
<feature type="domain" description="AMP-dependent synthetase/ligase" evidence="3">
    <location>
        <begin position="43"/>
        <end position="349"/>
    </location>
</feature>
<gene>
    <name evidence="5" type="ORF">IFR04_014672</name>
</gene>
<keyword evidence="1" id="KW-0596">Phosphopantetheine</keyword>
<sequence length="1064" mass="117684">MARTHDITTYTKRLLPHIIDERAKAGYTRPFALYPKSTDTSAGFHSISYAQVANAVNRLAWWLDSELTSQEEKENPFAYFGAGDLRYVIFLLATMKTGRKLLLASPRNTVKAQLSLFAKINCRTIVLCSSLGQSFQPLIAASKLRRVTAPGLEELLAENLVPHYAYDTTWEQLSDEKFLTMHTSGSSGDPKPISVGKHYLGGPDSANCLPTDHGPALAKTSFGNQNLLVLLPGFHGGGLALQMLAALLEFTVVLGHPSVPLSSAYVAELLKTGGITAMLSPPSVLEDLSRDSSSLHSLSRLNHIAYAGGPLNPETGQLLAGVVPHIFSFIGATEIGWFHMVDGTNELWDSLRYFDNIGYRLEEVSEDIFELIIVNDEKTNIYHGVFEVFPELREYRTRDLYSRHPTAPGWLRYRGRADDLIVLSNGEKINPIPMEYMINAHPAVKAALIIGEYRFSASLLVELQDTRTPRSEEERHERLDEIWSVVESANKIAPGFAKIPKSLVVFATSEKPFLRAGKGTVQRQLTVKAYAEELDRLYASQEGSLLTEGLTVSVIGEPHDVRIFIREIYKQVLDNDNLSDSDDVFQKGLDSLGVSVVVRRLKAALEASSVTLKYEDIDPRFVYGAATVEKMTDAILTLIDNSSGSSRTNETVTSERNTLESMLETYSRNMPLAHLEQRKDSATSPWTVLVTGSTGSLGSYILAALDSLQVSKVGKIVCLNRSADAEKRQRKSNQARGIKPSWLDQGSRKVEFLQADFWKENLGLAPATYANLLQEAAVIIHSAWKVDFNLSIESFEPQVQGVRNLLDFSSKSAKKAPLIFISSVSAVFGWTDMNPLAKVPEAIIPDLEAPEKLGYGESKFVCEQLLDKFNKASGITTAVLRAGQIAGPVSETGMWNKQEWLPSIIASSKHLGMLPETLGGMNTVDWVPVDLLATIVVEIAENIVHRKSDRAEGALVYNLVNPQTVTWLSLLPAVQEFIGVKKVIPFDEWVQELQQSSTANNGALIASNPGLKLLDFFRGLSEKQTTVEGSRYAVNKMMRDSKQASDLTAVSPDWMRLWLRQWSF</sequence>
<dbReference type="OrthoDB" id="429813at2759"/>
<dbReference type="InterPro" id="IPR036291">
    <property type="entry name" value="NAD(P)-bd_dom_sf"/>
</dbReference>
<dbReference type="EMBL" id="JAFJYH010000401">
    <property type="protein sequence ID" value="KAG4412188.1"/>
    <property type="molecule type" value="Genomic_DNA"/>
</dbReference>
<dbReference type="InterPro" id="IPR000873">
    <property type="entry name" value="AMP-dep_synth/lig_dom"/>
</dbReference>
<dbReference type="InterPro" id="IPR051414">
    <property type="entry name" value="Adenylate-forming_Reductase"/>
</dbReference>
<dbReference type="Gene3D" id="3.40.50.12780">
    <property type="entry name" value="N-terminal domain of ligase-like"/>
    <property type="match status" value="1"/>
</dbReference>
<evidence type="ECO:0000256" key="2">
    <source>
        <dbReference type="ARBA" id="ARBA00022553"/>
    </source>
</evidence>
<dbReference type="Gene3D" id="3.40.50.720">
    <property type="entry name" value="NAD(P)-binding Rossmann-like Domain"/>
    <property type="match status" value="1"/>
</dbReference>
<evidence type="ECO:0000259" key="3">
    <source>
        <dbReference type="Pfam" id="PF00501"/>
    </source>
</evidence>
<protein>
    <recommendedName>
        <fullName evidence="7">Carrier domain-containing protein</fullName>
    </recommendedName>
</protein>
<dbReference type="Pfam" id="PF00501">
    <property type="entry name" value="AMP-binding"/>
    <property type="match status" value="1"/>
</dbReference>
<keyword evidence="6" id="KW-1185">Reference proteome</keyword>
<dbReference type="Proteomes" id="UP000664132">
    <property type="component" value="Unassembled WGS sequence"/>
</dbReference>
<dbReference type="PANTHER" id="PTHR43439">
    <property type="entry name" value="PHENYLACETATE-COENZYME A LIGASE"/>
    <property type="match status" value="1"/>
</dbReference>
<reference evidence="5" key="1">
    <citation type="submission" date="2021-02" db="EMBL/GenBank/DDBJ databases">
        <title>Genome sequence Cadophora malorum strain M34.</title>
        <authorList>
            <person name="Stefanovic E."/>
            <person name="Vu D."/>
            <person name="Scully C."/>
            <person name="Dijksterhuis J."/>
            <person name="Roader J."/>
            <person name="Houbraken J."/>
        </authorList>
    </citation>
    <scope>NUCLEOTIDE SEQUENCE</scope>
    <source>
        <strain evidence="5">M34</strain>
    </source>
</reference>
<dbReference type="Pfam" id="PF07993">
    <property type="entry name" value="NAD_binding_4"/>
    <property type="match status" value="1"/>
</dbReference>
<keyword evidence="2" id="KW-0597">Phosphoprotein</keyword>
<dbReference type="SUPFAM" id="SSF51735">
    <property type="entry name" value="NAD(P)-binding Rossmann-fold domains"/>
    <property type="match status" value="1"/>
</dbReference>